<organism evidence="9 10">
    <name type="scientific">Alkalimarinus sediminis</name>
    <dbReference type="NCBI Taxonomy" id="1632866"/>
    <lineage>
        <taxon>Bacteria</taxon>
        <taxon>Pseudomonadati</taxon>
        <taxon>Pseudomonadota</taxon>
        <taxon>Gammaproteobacteria</taxon>
        <taxon>Alteromonadales</taxon>
        <taxon>Alteromonadaceae</taxon>
        <taxon>Alkalimarinus</taxon>
    </lineage>
</organism>
<protein>
    <recommendedName>
        <fullName evidence="8">ATP synthase subunit delta</fullName>
    </recommendedName>
    <alternativeName>
        <fullName evidence="8">ATP synthase F(1) sector subunit delta</fullName>
    </alternativeName>
    <alternativeName>
        <fullName evidence="8">F-type ATPase subunit delta</fullName>
        <shortName evidence="8">F-ATPase subunit delta</shortName>
    </alternativeName>
</protein>
<keyword evidence="5 8" id="KW-0472">Membrane</keyword>
<dbReference type="SUPFAM" id="SSF47928">
    <property type="entry name" value="N-terminal domain of the delta subunit of the F1F0-ATP synthase"/>
    <property type="match status" value="1"/>
</dbReference>
<dbReference type="InterPro" id="IPR026015">
    <property type="entry name" value="ATP_synth_OSCP/delta_N_sf"/>
</dbReference>
<reference evidence="9" key="1">
    <citation type="submission" date="2022-07" db="EMBL/GenBank/DDBJ databases">
        <title>Alkalimarinus sp. nov., isolated from gut of a Alitta virens.</title>
        <authorList>
            <person name="Yang A.I."/>
            <person name="Shin N.-R."/>
        </authorList>
    </citation>
    <scope>NUCLEOTIDE SEQUENCE</scope>
    <source>
        <strain evidence="9">FA028</strain>
    </source>
</reference>
<proteinExistence type="inferred from homology"/>
<evidence type="ECO:0000256" key="5">
    <source>
        <dbReference type="ARBA" id="ARBA00023136"/>
    </source>
</evidence>
<evidence type="ECO:0000256" key="6">
    <source>
        <dbReference type="ARBA" id="ARBA00023196"/>
    </source>
</evidence>
<dbReference type="GO" id="GO:0045259">
    <property type="term" value="C:proton-transporting ATP synthase complex"/>
    <property type="evidence" value="ECO:0007669"/>
    <property type="project" value="UniProtKB-KW"/>
</dbReference>
<dbReference type="PROSITE" id="PS00389">
    <property type="entry name" value="ATPASE_DELTA"/>
    <property type="match status" value="1"/>
</dbReference>
<keyword evidence="7 8" id="KW-0066">ATP synthesis</keyword>
<dbReference type="InterPro" id="IPR020781">
    <property type="entry name" value="ATPase_OSCP/d_CS"/>
</dbReference>
<gene>
    <name evidence="8" type="primary">atpH</name>
    <name evidence="9" type="ORF">NNL22_18625</name>
</gene>
<evidence type="ECO:0000313" key="10">
    <source>
        <dbReference type="Proteomes" id="UP001164472"/>
    </source>
</evidence>
<dbReference type="PANTHER" id="PTHR11910">
    <property type="entry name" value="ATP SYNTHASE DELTA CHAIN"/>
    <property type="match status" value="1"/>
</dbReference>
<dbReference type="Gene3D" id="1.10.520.20">
    <property type="entry name" value="N-terminal domain of the delta subunit of the F1F0-ATP synthase"/>
    <property type="match status" value="1"/>
</dbReference>
<evidence type="ECO:0000313" key="9">
    <source>
        <dbReference type="EMBL" id="UZW75011.1"/>
    </source>
</evidence>
<dbReference type="AlphaFoldDB" id="A0A9E8HR80"/>
<dbReference type="RefSeq" id="WP_251812327.1">
    <property type="nucleotide sequence ID" value="NZ_CP101527.1"/>
</dbReference>
<accession>A0A9E8HR80</accession>
<keyword evidence="4 8" id="KW-0406">Ion transport</keyword>
<dbReference type="Pfam" id="PF00213">
    <property type="entry name" value="OSCP"/>
    <property type="match status" value="1"/>
</dbReference>
<sequence length="178" mass="19202">MAELTTVARPYAKAAYAAAQSQNALAEWSAMLGFGAAVAADQNMKNVLDHPSLTSEKKAETFINVCDGKLSEEGKNFISVLADNKRLTLLPEIAALFELFKAQQERSVDVEVESAFELSAEQQEQLAQALTKKLDRKVNISSTTNSELLGGVIMRAEDLVIDGSVRGKLAKLAEAINS</sequence>
<keyword evidence="6 8" id="KW-0139">CF(1)</keyword>
<dbReference type="NCBIfam" id="TIGR01145">
    <property type="entry name" value="ATP_synt_delta"/>
    <property type="match status" value="1"/>
</dbReference>
<keyword evidence="3 8" id="KW-0375">Hydrogen ion transport</keyword>
<dbReference type="EMBL" id="CP101527">
    <property type="protein sequence ID" value="UZW75011.1"/>
    <property type="molecule type" value="Genomic_DNA"/>
</dbReference>
<comment type="function">
    <text evidence="8">This protein is part of the stalk that links CF(0) to CF(1). It either transmits conformational changes from CF(0) to CF(1) or is implicated in proton conduction.</text>
</comment>
<evidence type="ECO:0000256" key="2">
    <source>
        <dbReference type="ARBA" id="ARBA00022448"/>
    </source>
</evidence>
<evidence type="ECO:0000256" key="1">
    <source>
        <dbReference type="ARBA" id="ARBA00004370"/>
    </source>
</evidence>
<evidence type="ECO:0000256" key="3">
    <source>
        <dbReference type="ARBA" id="ARBA00022781"/>
    </source>
</evidence>
<dbReference type="GO" id="GO:0005886">
    <property type="term" value="C:plasma membrane"/>
    <property type="evidence" value="ECO:0007669"/>
    <property type="project" value="UniProtKB-SubCell"/>
</dbReference>
<dbReference type="InterPro" id="IPR000711">
    <property type="entry name" value="ATPase_OSCP/dsu"/>
</dbReference>
<name>A0A9E8HR80_9ALTE</name>
<evidence type="ECO:0000256" key="4">
    <source>
        <dbReference type="ARBA" id="ARBA00023065"/>
    </source>
</evidence>
<dbReference type="HAMAP" id="MF_01416">
    <property type="entry name" value="ATP_synth_delta_bact"/>
    <property type="match status" value="1"/>
</dbReference>
<dbReference type="PRINTS" id="PR00125">
    <property type="entry name" value="ATPASEDELTA"/>
</dbReference>
<dbReference type="NCBIfam" id="NF004402">
    <property type="entry name" value="PRK05758.2-2"/>
    <property type="match status" value="1"/>
</dbReference>
<keyword evidence="8" id="KW-1003">Cell membrane</keyword>
<evidence type="ECO:0000256" key="7">
    <source>
        <dbReference type="ARBA" id="ARBA00023310"/>
    </source>
</evidence>
<evidence type="ECO:0000256" key="8">
    <source>
        <dbReference type="HAMAP-Rule" id="MF_01416"/>
    </source>
</evidence>
<comment type="subcellular location">
    <subcellularLocation>
        <location evidence="8">Cell membrane</location>
        <topology evidence="8">Peripheral membrane protein</topology>
    </subcellularLocation>
    <subcellularLocation>
        <location evidence="1">Membrane</location>
    </subcellularLocation>
</comment>
<keyword evidence="2 8" id="KW-0813">Transport</keyword>
<dbReference type="Proteomes" id="UP001164472">
    <property type="component" value="Chromosome"/>
</dbReference>
<keyword evidence="10" id="KW-1185">Reference proteome</keyword>
<comment type="similarity">
    <text evidence="8">Belongs to the ATPase delta chain family.</text>
</comment>
<dbReference type="KEGG" id="asem:NNL22_18625"/>
<comment type="function">
    <text evidence="8">F(1)F(0) ATP synthase produces ATP from ADP in the presence of a proton or sodium gradient. F-type ATPases consist of two structural domains, F(1) containing the extramembraneous catalytic core and F(0) containing the membrane proton channel, linked together by a central stalk and a peripheral stalk. During catalysis, ATP synthesis in the catalytic domain of F(1) is coupled via a rotary mechanism of the central stalk subunits to proton translocation.</text>
</comment>
<dbReference type="GO" id="GO:0046933">
    <property type="term" value="F:proton-transporting ATP synthase activity, rotational mechanism"/>
    <property type="evidence" value="ECO:0007669"/>
    <property type="project" value="UniProtKB-UniRule"/>
</dbReference>